<evidence type="ECO:0000256" key="1">
    <source>
        <dbReference type="SAM" id="Phobius"/>
    </source>
</evidence>
<keyword evidence="1" id="KW-1133">Transmembrane helix</keyword>
<gene>
    <name evidence="2" type="ORF">K8W01_19215</name>
</gene>
<sequence length="617" mass="62227">MAAPSLPLAAPADPLYGAPVIGPGETSASIGDKLAGSVLAPAQRGWRAAAAGAGALILACAGLRWTLAPALLDGTGAGWWIGLAAGGLLISGLLLLAGVEWRGGISRLTQTAALLCAGLAALHPAAIRPIDSAGLLAASLGLWAVALLPDLAVLRDRLAGQPETLRTRLYRAAASGWRGSAMQWLVWERACRGLALVGIVVAVAVLTDLALAFSPSIDRHNTLRPVALLVEAVLSGAGLMAALAVALRRFQGLDGLITGRHLDILGRLILAFGLAALYCHVTDGVTALLYGDADERAALARRLLGDAAPAFWSLMIAGLLPTQLFWIGAVRRSAPALGLIGAVVAAGLRADRGAITLAEAGATGSGHVSALPDALLVPFLDGLAGAAAFLGPVGLFILGLLLILRLVPPVSIAEARHLALARNAGAGPVHPEPMPASRAGLGAVFASEAGLAEAARGLSVLERPPRLDAFGPVPLPEAAAALHREERTVSRLALLGAGLGAGLFLTVQGAGAGLPAASEATASSWALLALPAACAAALGAAIGIGLALAFALPVFTVRMGRPHFAPPPGLGECFVLTVLPSAGSSDPAALIRRLRGLPEFAGRPLAVYGPVASEPRR</sequence>
<reference evidence="2" key="2">
    <citation type="submission" date="2021-09" db="EMBL/GenBank/DDBJ databases">
        <authorList>
            <person name="Gilroy R."/>
        </authorList>
    </citation>
    <scope>NUCLEOTIDE SEQUENCE</scope>
    <source>
        <strain evidence="2">316</strain>
    </source>
</reference>
<reference evidence="2" key="1">
    <citation type="journal article" date="2021" name="PeerJ">
        <title>Extensive microbial diversity within the chicken gut microbiome revealed by metagenomics and culture.</title>
        <authorList>
            <person name="Gilroy R."/>
            <person name="Ravi A."/>
            <person name="Getino M."/>
            <person name="Pursley I."/>
            <person name="Horton D.L."/>
            <person name="Alikhan N.F."/>
            <person name="Baker D."/>
            <person name="Gharbi K."/>
            <person name="Hall N."/>
            <person name="Watson M."/>
            <person name="Adriaenssens E.M."/>
            <person name="Foster-Nyarko E."/>
            <person name="Jarju S."/>
            <person name="Secka A."/>
            <person name="Antonio M."/>
            <person name="Oren A."/>
            <person name="Chaudhuri R.R."/>
            <person name="La Ragione R."/>
            <person name="Hildebrand F."/>
            <person name="Pallen M.J."/>
        </authorList>
    </citation>
    <scope>NUCLEOTIDE SEQUENCE</scope>
    <source>
        <strain evidence="2">316</strain>
    </source>
</reference>
<accession>A0A921E660</accession>
<dbReference type="Proteomes" id="UP000742631">
    <property type="component" value="Unassembled WGS sequence"/>
</dbReference>
<comment type="caution">
    <text evidence="2">The sequence shown here is derived from an EMBL/GenBank/DDBJ whole genome shotgun (WGS) entry which is preliminary data.</text>
</comment>
<protein>
    <submittedName>
        <fullName evidence="2">DUF3341 domain-containing protein</fullName>
    </submittedName>
</protein>
<dbReference type="PANTHER" id="PTHR43044">
    <property type="match status" value="1"/>
</dbReference>
<name>A0A921E660_9HYPH</name>
<feature type="transmembrane region" description="Helical" evidence="1">
    <location>
        <begin position="193"/>
        <end position="214"/>
    </location>
</feature>
<feature type="transmembrane region" description="Helical" evidence="1">
    <location>
        <begin position="383"/>
        <end position="407"/>
    </location>
</feature>
<dbReference type="PANTHER" id="PTHR43044:SF2">
    <property type="entry name" value="POLYSULPHIDE REDUCTASE NRFD"/>
    <property type="match status" value="1"/>
</dbReference>
<feature type="transmembrane region" description="Helical" evidence="1">
    <location>
        <begin position="268"/>
        <end position="290"/>
    </location>
</feature>
<feature type="transmembrane region" description="Helical" evidence="1">
    <location>
        <begin position="492"/>
        <end position="513"/>
    </location>
</feature>
<organism evidence="2 3">
    <name type="scientific">Methylorubrum populi</name>
    <dbReference type="NCBI Taxonomy" id="223967"/>
    <lineage>
        <taxon>Bacteria</taxon>
        <taxon>Pseudomonadati</taxon>
        <taxon>Pseudomonadota</taxon>
        <taxon>Alphaproteobacteria</taxon>
        <taxon>Hyphomicrobiales</taxon>
        <taxon>Methylobacteriaceae</taxon>
        <taxon>Methylorubrum</taxon>
    </lineage>
</organism>
<feature type="transmembrane region" description="Helical" evidence="1">
    <location>
        <begin position="310"/>
        <end position="327"/>
    </location>
</feature>
<dbReference type="EMBL" id="DYYG01000062">
    <property type="protein sequence ID" value="HJE25783.1"/>
    <property type="molecule type" value="Genomic_DNA"/>
</dbReference>
<feature type="transmembrane region" description="Helical" evidence="1">
    <location>
        <begin position="79"/>
        <end position="99"/>
    </location>
</feature>
<keyword evidence="1" id="KW-0472">Membrane</keyword>
<proteinExistence type="predicted"/>
<dbReference type="AlphaFoldDB" id="A0A921E660"/>
<feature type="transmembrane region" description="Helical" evidence="1">
    <location>
        <begin position="334"/>
        <end position="350"/>
    </location>
</feature>
<evidence type="ECO:0000313" key="3">
    <source>
        <dbReference type="Proteomes" id="UP000742631"/>
    </source>
</evidence>
<feature type="transmembrane region" description="Helical" evidence="1">
    <location>
        <begin position="48"/>
        <end position="67"/>
    </location>
</feature>
<keyword evidence="1" id="KW-0812">Transmembrane</keyword>
<feature type="transmembrane region" description="Helical" evidence="1">
    <location>
        <begin position="226"/>
        <end position="247"/>
    </location>
</feature>
<evidence type="ECO:0000313" key="2">
    <source>
        <dbReference type="EMBL" id="HJE25783.1"/>
    </source>
</evidence>
<feature type="transmembrane region" description="Helical" evidence="1">
    <location>
        <begin position="525"/>
        <end position="552"/>
    </location>
</feature>